<feature type="transmembrane region" description="Helical" evidence="6">
    <location>
        <begin position="22"/>
        <end position="43"/>
    </location>
</feature>
<protein>
    <submittedName>
        <fullName evidence="7">Lipopolysaccharide biosynthesis protein</fullName>
    </submittedName>
</protein>
<name>A0ABX2JN72_9SPHN</name>
<evidence type="ECO:0000256" key="4">
    <source>
        <dbReference type="ARBA" id="ARBA00022989"/>
    </source>
</evidence>
<dbReference type="PANTHER" id="PTHR30250">
    <property type="entry name" value="PST FAMILY PREDICTED COLANIC ACID TRANSPORTER"/>
    <property type="match status" value="1"/>
</dbReference>
<feature type="transmembrane region" description="Helical" evidence="6">
    <location>
        <begin position="259"/>
        <end position="278"/>
    </location>
</feature>
<feature type="transmembrane region" description="Helical" evidence="6">
    <location>
        <begin position="318"/>
        <end position="336"/>
    </location>
</feature>
<evidence type="ECO:0000256" key="1">
    <source>
        <dbReference type="ARBA" id="ARBA00004651"/>
    </source>
</evidence>
<evidence type="ECO:0000256" key="5">
    <source>
        <dbReference type="ARBA" id="ARBA00023136"/>
    </source>
</evidence>
<proteinExistence type="predicted"/>
<comment type="subcellular location">
    <subcellularLocation>
        <location evidence="1">Cell membrane</location>
        <topology evidence="1">Multi-pass membrane protein</topology>
    </subcellularLocation>
</comment>
<keyword evidence="2" id="KW-1003">Cell membrane</keyword>
<feature type="transmembrane region" description="Helical" evidence="6">
    <location>
        <begin position="356"/>
        <end position="379"/>
    </location>
</feature>
<comment type="caution">
    <text evidence="7">The sequence shown here is derived from an EMBL/GenBank/DDBJ whole genome shotgun (WGS) entry which is preliminary data.</text>
</comment>
<feature type="transmembrane region" description="Helical" evidence="6">
    <location>
        <begin position="391"/>
        <end position="409"/>
    </location>
</feature>
<dbReference type="InterPro" id="IPR002797">
    <property type="entry name" value="Polysacc_synth"/>
</dbReference>
<evidence type="ECO:0000256" key="3">
    <source>
        <dbReference type="ARBA" id="ARBA00022692"/>
    </source>
</evidence>
<evidence type="ECO:0000313" key="8">
    <source>
        <dbReference type="Proteomes" id="UP000621447"/>
    </source>
</evidence>
<keyword evidence="4 6" id="KW-1133">Transmembrane helix</keyword>
<reference evidence="7 8" key="1">
    <citation type="submission" date="2020-06" db="EMBL/GenBank/DDBJ databases">
        <title>Sphingomonas hominis sp. nov., a member of the Sphingomonas, isolated from the hair of a 22-year-old girl.</title>
        <authorList>
            <person name="Zhang D.-F."/>
            <person name="Cui X.-W."/>
        </authorList>
    </citation>
    <scope>NUCLEOTIDE SEQUENCE [LARGE SCALE GENOMIC DNA]</scope>
    <source>
        <strain evidence="7 8">HHU CXW</strain>
    </source>
</reference>
<feature type="transmembrane region" description="Helical" evidence="6">
    <location>
        <begin position="96"/>
        <end position="122"/>
    </location>
</feature>
<dbReference type="Pfam" id="PF01943">
    <property type="entry name" value="Polysacc_synt"/>
    <property type="match status" value="1"/>
</dbReference>
<evidence type="ECO:0000256" key="2">
    <source>
        <dbReference type="ARBA" id="ARBA00022475"/>
    </source>
</evidence>
<accession>A0ABX2JN72</accession>
<feature type="transmembrane region" description="Helical" evidence="6">
    <location>
        <begin position="415"/>
        <end position="436"/>
    </location>
</feature>
<evidence type="ECO:0000256" key="6">
    <source>
        <dbReference type="SAM" id="Phobius"/>
    </source>
</evidence>
<dbReference type="RefSeq" id="WP_174193901.1">
    <property type="nucleotide sequence ID" value="NZ_JABULH010000003.1"/>
</dbReference>
<organism evidence="7 8">
    <name type="scientific">Sphingomonas hominis</name>
    <dbReference type="NCBI Taxonomy" id="2741495"/>
    <lineage>
        <taxon>Bacteria</taxon>
        <taxon>Pseudomonadati</taxon>
        <taxon>Pseudomonadota</taxon>
        <taxon>Alphaproteobacteria</taxon>
        <taxon>Sphingomonadales</taxon>
        <taxon>Sphingomonadaceae</taxon>
        <taxon>Sphingomonas</taxon>
    </lineage>
</organism>
<dbReference type="PANTHER" id="PTHR30250:SF31">
    <property type="entry name" value="INNER MEMBRANE PROTEIN YGHQ"/>
    <property type="match status" value="1"/>
</dbReference>
<keyword evidence="3 6" id="KW-0812">Transmembrane</keyword>
<keyword evidence="8" id="KW-1185">Reference proteome</keyword>
<sequence length="442" mass="46343">MTDRSPPDASRPSGWRAVLANLGWLLASRGVLAILSLLYLGIATRTLGIADFGRFALVTGAAQGLALLVGFQTWQVVVRFGIDHRARGDEAALGRLYRACMLLDAASAILGLGLAAGILFVWSDRLGIRPSLLRDTAIFTAAQLLTVRSTALGVLRLTDRFREAAAADSVTPAVRFVGAVAAAFFSPTLHAFLWAWTAAELATAAVYWIMLARSGDLTLIRRVRTERHRLIAENPGLMRFVVSSNAVSSLGLATKQLPLMFVGAFGGPAAAGAFRLALQLAQALTKLSQLISRAAFPEVVRTLRDVAPQELGRALRRMFGASAGAALVILLLVALVGKPVLVAVGGSAAYADAYPLLLWLAAAGSIDLAVVGFEPVLLAGDRSASAMTARAIGVVAQFALMLVLLPRIGAAGASIGVFGASLVGALLLGVMVWRYVRVAARA</sequence>
<feature type="transmembrane region" description="Helical" evidence="6">
    <location>
        <begin position="55"/>
        <end position="76"/>
    </location>
</feature>
<keyword evidence="5 6" id="KW-0472">Membrane</keyword>
<gene>
    <name evidence="7" type="ORF">HRV97_08810</name>
</gene>
<evidence type="ECO:0000313" key="7">
    <source>
        <dbReference type="EMBL" id="NTS65260.1"/>
    </source>
</evidence>
<dbReference type="Proteomes" id="UP000621447">
    <property type="component" value="Unassembled WGS sequence"/>
</dbReference>
<dbReference type="InterPro" id="IPR050833">
    <property type="entry name" value="Poly_Biosynth_Transport"/>
</dbReference>
<dbReference type="EMBL" id="JABULH010000003">
    <property type="protein sequence ID" value="NTS65260.1"/>
    <property type="molecule type" value="Genomic_DNA"/>
</dbReference>